<dbReference type="Pfam" id="PF16270">
    <property type="entry name" value="DUF4923"/>
    <property type="match status" value="1"/>
</dbReference>
<proteinExistence type="predicted"/>
<keyword evidence="4" id="KW-1185">Reference proteome</keyword>
<comment type="caution">
    <text evidence="3">The sequence shown here is derived from an EMBL/GenBank/DDBJ whole genome shotgun (WGS) entry which is preliminary data.</text>
</comment>
<feature type="domain" description="DUF4923" evidence="2">
    <location>
        <begin position="67"/>
        <end position="220"/>
    </location>
</feature>
<dbReference type="EMBL" id="JBHLZF010000002">
    <property type="protein sequence ID" value="MFB9897676.1"/>
    <property type="molecule type" value="Genomic_DNA"/>
</dbReference>
<reference evidence="3 4" key="1">
    <citation type="submission" date="2024-09" db="EMBL/GenBank/DDBJ databases">
        <authorList>
            <person name="Sun Q."/>
            <person name="Mori K."/>
        </authorList>
    </citation>
    <scope>NUCLEOTIDE SEQUENCE [LARGE SCALE GENOMIC DNA]</scope>
    <source>
        <strain evidence="3 4">ATCC 51272</strain>
    </source>
</reference>
<accession>A0ABV5ZJV6</accession>
<name>A0ABV5ZJV6_9BACT</name>
<evidence type="ECO:0000313" key="4">
    <source>
        <dbReference type="Proteomes" id="UP001589688"/>
    </source>
</evidence>
<feature type="signal peptide" evidence="1">
    <location>
        <begin position="1"/>
        <end position="23"/>
    </location>
</feature>
<evidence type="ECO:0000259" key="2">
    <source>
        <dbReference type="Pfam" id="PF16270"/>
    </source>
</evidence>
<feature type="chain" id="PRO_5046240559" evidence="1">
    <location>
        <begin position="24"/>
        <end position="220"/>
    </location>
</feature>
<keyword evidence="1" id="KW-0732">Signal</keyword>
<dbReference type="InterPro" id="IPR032575">
    <property type="entry name" value="DUF4923"/>
</dbReference>
<dbReference type="Proteomes" id="UP001589688">
    <property type="component" value="Unassembled WGS sequence"/>
</dbReference>
<dbReference type="RefSeq" id="WP_245594861.1">
    <property type="nucleotide sequence ID" value="NZ_JADU01000031.1"/>
</dbReference>
<evidence type="ECO:0000256" key="1">
    <source>
        <dbReference type="SAM" id="SignalP"/>
    </source>
</evidence>
<protein>
    <submittedName>
        <fullName evidence="3">Lipocalin-like domain-containing protein</fullName>
    </submittedName>
</protein>
<evidence type="ECO:0000313" key="3">
    <source>
        <dbReference type="EMBL" id="MFB9897676.1"/>
    </source>
</evidence>
<sequence>MKKSVFRMLFTAFLGMGPVVAQAQIDLGGVLKNAAGQVSGAARSKSSGSANGGMLSGLTSIFSASKVAKAKDLVGTWTYQEPAIVFSSSSALKNAGGKMAGAVIEKQLQSKLSAMGIKPGMFTMTFKNDGTFTQSGLGKQLGGTYTVTGNTVNLAYGGQVKQVVGTTQVEGGSLLIVMNTTKLLGYMKTIGALSGNATLKSASSLIGSMDGMQCGLRLKK</sequence>
<gene>
    <name evidence="3" type="ORF">ACFFK8_07655</name>
</gene>
<organism evidence="3 4">
    <name type="scientific">Hallella seregens ATCC 51272</name>
    <dbReference type="NCBI Taxonomy" id="1336250"/>
    <lineage>
        <taxon>Bacteria</taxon>
        <taxon>Pseudomonadati</taxon>
        <taxon>Bacteroidota</taxon>
        <taxon>Bacteroidia</taxon>
        <taxon>Bacteroidales</taxon>
        <taxon>Prevotellaceae</taxon>
        <taxon>Hallella</taxon>
    </lineage>
</organism>